<name>A0A4P9ZH80_9ASCO</name>
<feature type="compositionally biased region" description="Low complexity" evidence="1">
    <location>
        <begin position="604"/>
        <end position="615"/>
    </location>
</feature>
<reference evidence="3" key="1">
    <citation type="journal article" date="2018" name="Nat. Microbiol.">
        <title>Leveraging single-cell genomics to expand the fungal tree of life.</title>
        <authorList>
            <person name="Ahrendt S.R."/>
            <person name="Quandt C.A."/>
            <person name="Ciobanu D."/>
            <person name="Clum A."/>
            <person name="Salamov A."/>
            <person name="Andreopoulos B."/>
            <person name="Cheng J.F."/>
            <person name="Woyke T."/>
            <person name="Pelin A."/>
            <person name="Henrissat B."/>
            <person name="Reynolds N.K."/>
            <person name="Benny G.L."/>
            <person name="Smith M.E."/>
            <person name="James T.Y."/>
            <person name="Grigoriev I.V."/>
        </authorList>
    </citation>
    <scope>NUCLEOTIDE SEQUENCE [LARGE SCALE GENOMIC DNA]</scope>
    <source>
        <strain evidence="3">Baker2002</strain>
    </source>
</reference>
<accession>A0A4P9ZH80</accession>
<proteinExistence type="predicted"/>
<dbReference type="OrthoDB" id="4068467at2759"/>
<dbReference type="EMBL" id="ML004439">
    <property type="protein sequence ID" value="RKP31651.1"/>
    <property type="molecule type" value="Genomic_DNA"/>
</dbReference>
<feature type="region of interest" description="Disordered" evidence="1">
    <location>
        <begin position="593"/>
        <end position="622"/>
    </location>
</feature>
<dbReference type="Proteomes" id="UP000268321">
    <property type="component" value="Unassembled WGS sequence"/>
</dbReference>
<dbReference type="AlphaFoldDB" id="A0A4P9ZH80"/>
<protein>
    <submittedName>
        <fullName evidence="2">Uncharacterized protein</fullName>
    </submittedName>
</protein>
<evidence type="ECO:0000313" key="2">
    <source>
        <dbReference type="EMBL" id="RKP31651.1"/>
    </source>
</evidence>
<keyword evidence="3" id="KW-1185">Reference proteome</keyword>
<feature type="region of interest" description="Disordered" evidence="1">
    <location>
        <begin position="118"/>
        <end position="137"/>
    </location>
</feature>
<evidence type="ECO:0000313" key="3">
    <source>
        <dbReference type="Proteomes" id="UP000268321"/>
    </source>
</evidence>
<evidence type="ECO:0000256" key="1">
    <source>
        <dbReference type="SAM" id="MobiDB-lite"/>
    </source>
</evidence>
<gene>
    <name evidence="2" type="ORF">METBISCDRAFT_26455</name>
</gene>
<sequence>MAAVSSPLSVYTRRVSFNNLDTDKATEPQGLPVHPYAGNVENTGHHQGSLGSEFSKLFGNYSLSGALSGGNTVRKRIRLPQPPLKLILKNKLTSAQLETNSAWAAAQNELSPINATFGAENEMDGSSSESEDKAPPPTVHRNLFSGMTDEELSALDPQFSKQHMLNMDLFRFDSVTTYYSPSRRGSTANISALVVSAAANKVVYSSLNENNYKSISLTLKHQDYDYENTSNRTLLTVISGRKHTWNSLDWLLLTEKTLRSNSFLQNGDYLVVAAMVPYKYLEAGAKSHQKKKSLEESLRSKCDLILRYILDNLADALIRLRITVELVIDVPPPSSKGTTGKNTNFGTKLMISHLYKQYNPSLVILGNRSTNLNFKYPLRIRNSMSLATAKGATPSPGPRVERETTEFLIKLSSYMVKYSTVPVILVGNATLFHKFVTRKQLVSVKFYGTPLQLWGILDGPPVNFSKNSAVSDNSIESFTGGAFNDEHSVTPDLEVKTELDHLMNSTSEDRFAAMILAVSQASLSDLNNYLQLICDDSVDWLSPEITSSRVHQAYASTLQAKLGPLLLKTSSGTSVYRVKSLILYSEEDEKKNERRLSKKKLRKSISGLSSVSLGSGKDEKKKKRSFLLRIGLKKS</sequence>
<organism evidence="2 3">
    <name type="scientific">Metschnikowia bicuspidata</name>
    <dbReference type="NCBI Taxonomy" id="27322"/>
    <lineage>
        <taxon>Eukaryota</taxon>
        <taxon>Fungi</taxon>
        <taxon>Dikarya</taxon>
        <taxon>Ascomycota</taxon>
        <taxon>Saccharomycotina</taxon>
        <taxon>Pichiomycetes</taxon>
        <taxon>Metschnikowiaceae</taxon>
        <taxon>Metschnikowia</taxon>
    </lineage>
</organism>